<dbReference type="FunFam" id="2.60.40.10:FF:000088">
    <property type="entry name" value="Butyrophilin subfamily 1 member A1"/>
    <property type="match status" value="1"/>
</dbReference>
<dbReference type="InterPro" id="IPR053896">
    <property type="entry name" value="BTN3A2-like_Ig-C"/>
</dbReference>
<dbReference type="Pfam" id="PF22705">
    <property type="entry name" value="C2-set_3"/>
    <property type="match status" value="1"/>
</dbReference>
<evidence type="ECO:0000256" key="2">
    <source>
        <dbReference type="ARBA" id="ARBA00007591"/>
    </source>
</evidence>
<comment type="subcellular location">
    <subcellularLocation>
        <location evidence="1">Membrane</location>
        <topology evidence="1">Single-pass type I membrane protein</topology>
    </subcellularLocation>
</comment>
<dbReference type="InterPro" id="IPR013106">
    <property type="entry name" value="Ig_V-set"/>
</dbReference>
<dbReference type="GO" id="GO:0005102">
    <property type="term" value="F:signaling receptor binding"/>
    <property type="evidence" value="ECO:0007669"/>
    <property type="project" value="TreeGrafter"/>
</dbReference>
<dbReference type="AlphaFoldDB" id="A0A8C9B6W3"/>
<comment type="similarity">
    <text evidence="2">Belongs to the immunoglobulin superfamily. BTN/MOG family.</text>
</comment>
<dbReference type="CDD" id="cd05713">
    <property type="entry name" value="IgV_MOG_like"/>
    <property type="match status" value="1"/>
</dbReference>
<dbReference type="InterPro" id="IPR043136">
    <property type="entry name" value="B30.2/SPRY_sf"/>
</dbReference>
<keyword evidence="4" id="KW-0732">Signal</keyword>
<dbReference type="InterPro" id="IPR003599">
    <property type="entry name" value="Ig_sub"/>
</dbReference>
<dbReference type="PROSITE" id="PS50835">
    <property type="entry name" value="IG_LIKE"/>
    <property type="match status" value="1"/>
</dbReference>
<feature type="domain" description="B30.2/SPRY" evidence="11">
    <location>
        <begin position="280"/>
        <end position="479"/>
    </location>
</feature>
<dbReference type="CDD" id="cd13733">
    <property type="entry name" value="SPRY_PRY_C-I_1"/>
    <property type="match status" value="1"/>
</dbReference>
<dbReference type="PROSITE" id="PS50188">
    <property type="entry name" value="B302_SPRY"/>
    <property type="match status" value="1"/>
</dbReference>
<reference evidence="13" key="3">
    <citation type="submission" date="2025-09" db="UniProtKB">
        <authorList>
            <consortium name="Ensembl"/>
        </authorList>
    </citation>
    <scope>IDENTIFICATION</scope>
</reference>
<evidence type="ECO:0000256" key="9">
    <source>
        <dbReference type="ARBA" id="ARBA00023319"/>
    </source>
</evidence>
<dbReference type="SMART" id="SM00406">
    <property type="entry name" value="IGv"/>
    <property type="match status" value="1"/>
</dbReference>
<keyword evidence="7" id="KW-1015">Disulfide bond</keyword>
<sequence>TSIPTRQKLSLPIIWSISLQVFYSEFRVVGHGEPILAHVGDEVEFSCHLSPYRDAEHMEIRWFRSRTSDVVHLYRERQEFYGQQMAQFQNRTELVTDEIADGSVTLRLHPVVPADEGPYGCRFLSSDFTGEAVWELEVAGLGSDPYISLEGFKQGGIQLRCSSSGWYPKPQSQWTDHQGRCLPPETEVIVKDAQGLFSLETSVVVQGGAHSNVSCSIQNPLLGQKKEFVTTEIKAPISYYLQQTQNYSIKLSQELLKGCSLFCIHFFTVQPLCLRTLSHILPLGRSSLGSLEREEKNLDVTLDPGSAHPSLEVSEDGKSVSCRRMAPGSAAGDPQRFSEQMCVLSRERFSTGRHYWEVHVGRRSRWFLGACLAAVPRAGQARLSPAGGYWVMGLWNGCEYFVLDPHRIALTMRVPPRCVGIFLDCEAGKLSFFNVSNGSHIFTFTDTFSGALCAYFRPRAHDGSEHPDPLTICPLPVREKRVPEEEDSDTWLQPYEPSDPALAMW</sequence>
<dbReference type="PANTHER" id="PTHR24100">
    <property type="entry name" value="BUTYROPHILIN"/>
    <property type="match status" value="1"/>
</dbReference>
<dbReference type="Pfam" id="PF07686">
    <property type="entry name" value="V-set"/>
    <property type="match status" value="1"/>
</dbReference>
<dbReference type="InterPro" id="IPR001870">
    <property type="entry name" value="B30.2/SPRY"/>
</dbReference>
<dbReference type="SMART" id="SM00589">
    <property type="entry name" value="PRY"/>
    <property type="match status" value="1"/>
</dbReference>
<dbReference type="FunFam" id="2.60.40.10:FF:000208">
    <property type="entry name" value="Butyrophilin subfamily 1 member A1"/>
    <property type="match status" value="1"/>
</dbReference>
<evidence type="ECO:0000256" key="6">
    <source>
        <dbReference type="ARBA" id="ARBA00023136"/>
    </source>
</evidence>
<accession>A0A8C9B6W3</accession>
<evidence type="ECO:0000256" key="10">
    <source>
        <dbReference type="SAM" id="MobiDB-lite"/>
    </source>
</evidence>
<dbReference type="SMART" id="SM00409">
    <property type="entry name" value="IG"/>
    <property type="match status" value="1"/>
</dbReference>
<evidence type="ECO:0000259" key="12">
    <source>
        <dbReference type="PROSITE" id="PS50835"/>
    </source>
</evidence>
<dbReference type="Pfam" id="PF13765">
    <property type="entry name" value="PRY"/>
    <property type="match status" value="1"/>
</dbReference>
<gene>
    <name evidence="13" type="primary">BTNL9</name>
</gene>
<keyword evidence="14" id="KW-1185">Reference proteome</keyword>
<organism evidence="13 14">
    <name type="scientific">Phocoena sinus</name>
    <name type="common">Vaquita</name>
    <dbReference type="NCBI Taxonomy" id="42100"/>
    <lineage>
        <taxon>Eukaryota</taxon>
        <taxon>Metazoa</taxon>
        <taxon>Chordata</taxon>
        <taxon>Craniata</taxon>
        <taxon>Vertebrata</taxon>
        <taxon>Euteleostomi</taxon>
        <taxon>Mammalia</taxon>
        <taxon>Eutheria</taxon>
        <taxon>Laurasiatheria</taxon>
        <taxon>Artiodactyla</taxon>
        <taxon>Whippomorpha</taxon>
        <taxon>Cetacea</taxon>
        <taxon>Odontoceti</taxon>
        <taxon>Phocoenidae</taxon>
        <taxon>Phocoena</taxon>
    </lineage>
</organism>
<feature type="domain" description="Ig-like" evidence="12">
    <location>
        <begin position="12"/>
        <end position="122"/>
    </location>
</feature>
<evidence type="ECO:0000256" key="5">
    <source>
        <dbReference type="ARBA" id="ARBA00022989"/>
    </source>
</evidence>
<keyword evidence="5" id="KW-1133">Transmembrane helix</keyword>
<dbReference type="InterPro" id="IPR013783">
    <property type="entry name" value="Ig-like_fold"/>
</dbReference>
<dbReference type="InterPro" id="IPR050504">
    <property type="entry name" value="IgSF_BTN/MOG"/>
</dbReference>
<dbReference type="InterPro" id="IPR003877">
    <property type="entry name" value="SPRY_dom"/>
</dbReference>
<dbReference type="InterPro" id="IPR006574">
    <property type="entry name" value="PRY"/>
</dbReference>
<dbReference type="GO" id="GO:0009897">
    <property type="term" value="C:external side of plasma membrane"/>
    <property type="evidence" value="ECO:0007669"/>
    <property type="project" value="TreeGrafter"/>
</dbReference>
<proteinExistence type="inferred from homology"/>
<dbReference type="FunFam" id="2.60.120.920:FF:000004">
    <property type="entry name" value="Butyrophilin subfamily 1 member A1"/>
    <property type="match status" value="1"/>
</dbReference>
<dbReference type="GO" id="GO:0050852">
    <property type="term" value="P:T cell receptor signaling pathway"/>
    <property type="evidence" value="ECO:0007669"/>
    <property type="project" value="TreeGrafter"/>
</dbReference>
<dbReference type="SMART" id="SM00449">
    <property type="entry name" value="SPRY"/>
    <property type="match status" value="1"/>
</dbReference>
<dbReference type="InterPro" id="IPR007110">
    <property type="entry name" value="Ig-like_dom"/>
</dbReference>
<dbReference type="InterPro" id="IPR003879">
    <property type="entry name" value="Butyrophylin_SPRY"/>
</dbReference>
<evidence type="ECO:0000313" key="13">
    <source>
        <dbReference type="Ensembl" id="ENSPSNP00000004132.1"/>
    </source>
</evidence>
<dbReference type="PANTHER" id="PTHR24100:SF130">
    <property type="entry name" value="BUTYROPHILIN-LIKE PROTEIN 9"/>
    <property type="match status" value="1"/>
</dbReference>
<evidence type="ECO:0000256" key="7">
    <source>
        <dbReference type="ARBA" id="ARBA00023157"/>
    </source>
</evidence>
<dbReference type="Gene3D" id="2.60.120.920">
    <property type="match status" value="1"/>
</dbReference>
<reference evidence="13" key="1">
    <citation type="submission" date="2019-08" db="EMBL/GenBank/DDBJ databases">
        <title>Phocoena sinus (Vaquita) genome, mPhoSin1, primary haplotype.</title>
        <authorList>
            <person name="Morin P."/>
            <person name="Mountcastle J."/>
            <person name="Fungtammasan C."/>
            <person name="Rhie A."/>
            <person name="Rojas-Bracho L."/>
            <person name="Smith C.R."/>
            <person name="Taylor B.L."/>
            <person name="Gulland F.M.D."/>
            <person name="Musser W."/>
            <person name="Houck M."/>
            <person name="Haase B."/>
            <person name="Paez S."/>
            <person name="Howe K."/>
            <person name="Torrance J."/>
            <person name="Formenti G."/>
            <person name="Phillippy A."/>
            <person name="Ryder O."/>
            <person name="Jarvis E.D."/>
            <person name="Fedrigo O."/>
        </authorList>
    </citation>
    <scope>NUCLEOTIDE SEQUENCE [LARGE SCALE GENOMIC DNA]</scope>
</reference>
<keyword evidence="9" id="KW-0393">Immunoglobulin domain</keyword>
<evidence type="ECO:0000256" key="4">
    <source>
        <dbReference type="ARBA" id="ARBA00022729"/>
    </source>
</evidence>
<keyword evidence="6" id="KW-0472">Membrane</keyword>
<dbReference type="Gene3D" id="2.60.40.10">
    <property type="entry name" value="Immunoglobulins"/>
    <property type="match status" value="2"/>
</dbReference>
<dbReference type="Pfam" id="PF00622">
    <property type="entry name" value="SPRY"/>
    <property type="match status" value="1"/>
</dbReference>
<keyword evidence="3" id="KW-0812">Transmembrane</keyword>
<protein>
    <submittedName>
        <fullName evidence="13">Butyrophilin like 9</fullName>
    </submittedName>
</protein>
<dbReference type="GO" id="GO:0001817">
    <property type="term" value="P:regulation of cytokine production"/>
    <property type="evidence" value="ECO:0007669"/>
    <property type="project" value="TreeGrafter"/>
</dbReference>
<evidence type="ECO:0000259" key="11">
    <source>
        <dbReference type="PROSITE" id="PS50188"/>
    </source>
</evidence>
<dbReference type="InterPro" id="IPR013320">
    <property type="entry name" value="ConA-like_dom_sf"/>
</dbReference>
<evidence type="ECO:0000256" key="8">
    <source>
        <dbReference type="ARBA" id="ARBA00023180"/>
    </source>
</evidence>
<dbReference type="InterPro" id="IPR036179">
    <property type="entry name" value="Ig-like_dom_sf"/>
</dbReference>
<dbReference type="SUPFAM" id="SSF49899">
    <property type="entry name" value="Concanavalin A-like lectins/glucanases"/>
    <property type="match status" value="1"/>
</dbReference>
<feature type="region of interest" description="Disordered" evidence="10">
    <location>
        <begin position="484"/>
        <end position="505"/>
    </location>
</feature>
<dbReference type="PRINTS" id="PR01407">
    <property type="entry name" value="BUTYPHLNCDUF"/>
</dbReference>
<evidence type="ECO:0000256" key="1">
    <source>
        <dbReference type="ARBA" id="ARBA00004479"/>
    </source>
</evidence>
<keyword evidence="8" id="KW-0325">Glycoprotein</keyword>
<evidence type="ECO:0000313" key="14">
    <source>
        <dbReference type="Proteomes" id="UP000694554"/>
    </source>
</evidence>
<dbReference type="Proteomes" id="UP000694554">
    <property type="component" value="Chromosome 3"/>
</dbReference>
<dbReference type="Ensembl" id="ENSPSNT00000004717.1">
    <property type="protein sequence ID" value="ENSPSNP00000004132.1"/>
    <property type="gene ID" value="ENSPSNG00000003070.1"/>
</dbReference>
<reference evidence="13" key="2">
    <citation type="submission" date="2025-08" db="UniProtKB">
        <authorList>
            <consortium name="Ensembl"/>
        </authorList>
    </citation>
    <scope>IDENTIFICATION</scope>
</reference>
<dbReference type="GeneTree" id="ENSGT00940000160338"/>
<evidence type="ECO:0000256" key="3">
    <source>
        <dbReference type="ARBA" id="ARBA00022692"/>
    </source>
</evidence>
<name>A0A8C9B6W3_PHOSS</name>
<dbReference type="SUPFAM" id="SSF48726">
    <property type="entry name" value="Immunoglobulin"/>
    <property type="match status" value="2"/>
</dbReference>